<evidence type="ECO:0000313" key="3">
    <source>
        <dbReference type="EMBL" id="OTA14594.1"/>
    </source>
</evidence>
<dbReference type="STRING" id="351656.Xvie_03531"/>
<reference evidence="3 4" key="1">
    <citation type="submission" date="2016-10" db="EMBL/GenBank/DDBJ databases">
        <title>Systematic genetic and metabolomic analysis of Xenorhabdus and Photorhabdus spp., highlights the requirements for a dual symbiotic and pathogenic life style.</title>
        <authorList>
            <person name="Tobias N.J."/>
            <person name="Wolff H."/>
            <person name="Djahanschiri B."/>
            <person name="Pidot S.J."/>
            <person name="Stinear T.P."/>
            <person name="Ebersberger I."/>
            <person name="Bode H.B."/>
        </authorList>
    </citation>
    <scope>NUCLEOTIDE SEQUENCE [LARGE SCALE GENOMIC DNA]</scope>
    <source>
        <strain evidence="3 4">DSM 22392</strain>
    </source>
</reference>
<dbReference type="AlphaFoldDB" id="A0A1Y2S7F4"/>
<evidence type="ECO:0000256" key="1">
    <source>
        <dbReference type="SAM" id="MobiDB-lite"/>
    </source>
</evidence>
<feature type="domain" description="Dit-like phage tail protein N-terminal" evidence="2">
    <location>
        <begin position="24"/>
        <end position="131"/>
    </location>
</feature>
<feature type="region of interest" description="Disordered" evidence="1">
    <location>
        <begin position="133"/>
        <end position="160"/>
    </location>
</feature>
<keyword evidence="4" id="KW-1185">Reference proteome</keyword>
<accession>A0A1Y2S7F4</accession>
<name>A0A1Y2S7F4_9GAMM</name>
<evidence type="ECO:0000259" key="2">
    <source>
        <dbReference type="Pfam" id="PF21821"/>
    </source>
</evidence>
<dbReference type="EMBL" id="MUBJ01000026">
    <property type="protein sequence ID" value="OTA14594.1"/>
    <property type="molecule type" value="Genomic_DNA"/>
</dbReference>
<protein>
    <submittedName>
        <fullName evidence="3">Phage-like protein</fullName>
    </submittedName>
</protein>
<dbReference type="OrthoDB" id="6521003at2"/>
<evidence type="ECO:0000313" key="4">
    <source>
        <dbReference type="Proteomes" id="UP000194350"/>
    </source>
</evidence>
<feature type="compositionally biased region" description="Polar residues" evidence="1">
    <location>
        <begin position="138"/>
        <end position="151"/>
    </location>
</feature>
<gene>
    <name evidence="3" type="ORF">Xvie_03531</name>
</gene>
<dbReference type="RefSeq" id="WP_086110443.1">
    <property type="nucleotide sequence ID" value="NZ_CAWNGD010000069.1"/>
</dbReference>
<dbReference type="InterPro" id="IPR048494">
    <property type="entry name" value="Dit-like_N"/>
</dbReference>
<comment type="caution">
    <text evidence="3">The sequence shown here is derived from an EMBL/GenBank/DDBJ whole genome shotgun (WGS) entry which is preliminary data.</text>
</comment>
<dbReference type="Pfam" id="PF21821">
    <property type="entry name" value="Dit_like"/>
    <property type="match status" value="1"/>
</dbReference>
<organism evidence="3 4">
    <name type="scientific">Xenorhabdus vietnamensis</name>
    <dbReference type="NCBI Taxonomy" id="351656"/>
    <lineage>
        <taxon>Bacteria</taxon>
        <taxon>Pseudomonadati</taxon>
        <taxon>Pseudomonadota</taxon>
        <taxon>Gammaproteobacteria</taxon>
        <taxon>Enterobacterales</taxon>
        <taxon>Morganellaceae</taxon>
        <taxon>Xenorhabdus</taxon>
    </lineage>
</organism>
<proteinExistence type="predicted"/>
<sequence length="180" mass="20206">MITEVKIFNVDSFATVFDSASPIQISVRDEHKVTKFQVENGETRSDHIVVEAVEIGMELLLTGELKNSFSAMQQAYDTHQLVGIQTRVKTYQPMILVNFYHDEISEMADAIKLSLRFREWRTVEPEYGELPPRKVAKKNQSGTVNRGNVQTKGVEGKKKSVATKIMDGESLFGKSHSGGK</sequence>
<dbReference type="Proteomes" id="UP000194350">
    <property type="component" value="Unassembled WGS sequence"/>
</dbReference>